<proteinExistence type="predicted"/>
<keyword evidence="1" id="KW-0472">Membrane</keyword>
<keyword evidence="1" id="KW-0812">Transmembrane</keyword>
<comment type="caution">
    <text evidence="2">The sequence shown here is derived from an EMBL/GenBank/DDBJ whole genome shotgun (WGS) entry which is preliminary data.</text>
</comment>
<feature type="transmembrane region" description="Helical" evidence="1">
    <location>
        <begin position="81"/>
        <end position="101"/>
    </location>
</feature>
<protein>
    <submittedName>
        <fullName evidence="2">Uncharacterized protein</fullName>
    </submittedName>
</protein>
<evidence type="ECO:0000256" key="1">
    <source>
        <dbReference type="SAM" id="Phobius"/>
    </source>
</evidence>
<reference evidence="3" key="1">
    <citation type="submission" date="2017-03" db="EMBL/GenBank/DDBJ databases">
        <authorList>
            <person name="Safronova V.I."/>
            <person name="Sazanova A.L."/>
            <person name="Chirak E.R."/>
        </authorList>
    </citation>
    <scope>NUCLEOTIDE SEQUENCE [LARGE SCALE GENOMIC DNA]</scope>
    <source>
        <strain evidence="3">Ach-343</strain>
    </source>
</reference>
<evidence type="ECO:0000313" key="3">
    <source>
        <dbReference type="Proteomes" id="UP000248616"/>
    </source>
</evidence>
<organism evidence="2 3">
    <name type="scientific">Mesorhizobium kowhaii</name>
    <dbReference type="NCBI Taxonomy" id="1300272"/>
    <lineage>
        <taxon>Bacteria</taxon>
        <taxon>Pseudomonadati</taxon>
        <taxon>Pseudomonadota</taxon>
        <taxon>Alphaproteobacteria</taxon>
        <taxon>Hyphomicrobiales</taxon>
        <taxon>Phyllobacteriaceae</taxon>
        <taxon>Mesorhizobium</taxon>
    </lineage>
</organism>
<accession>A0A2W7C1D2</accession>
<dbReference type="EMBL" id="MZXV01000040">
    <property type="protein sequence ID" value="PZV36890.1"/>
    <property type="molecule type" value="Genomic_DNA"/>
</dbReference>
<keyword evidence="3" id="KW-1185">Reference proteome</keyword>
<dbReference type="AlphaFoldDB" id="A0A2W7C1D2"/>
<sequence length="148" mass="16438">MQIKESMEMKRKTAMWWVSAAITALPTFSVILPQVDELAAAVYLLGQGVTVEQLQSVTASQVFQTMSAFNPEAIPSNWDGYMFLLNSVVWSVLIAFGRRVLMAIWPDRQQLSALAPAPVALPKVVEQPKAVEPQLLDQIGSHKWRSAQ</sequence>
<name>A0A2W7C1D2_9HYPH</name>
<keyword evidence="1" id="KW-1133">Transmembrane helix</keyword>
<gene>
    <name evidence="2" type="ORF">B5V02_19505</name>
</gene>
<dbReference type="Proteomes" id="UP000248616">
    <property type="component" value="Unassembled WGS sequence"/>
</dbReference>
<evidence type="ECO:0000313" key="2">
    <source>
        <dbReference type="EMBL" id="PZV36890.1"/>
    </source>
</evidence>